<keyword evidence="2" id="KW-0274">FAD</keyword>
<sequence>MYETVYHRPTSLESAVALIGESGGEGKYMSGGQTLIPTMKQRLAAPSALVDLRHVPELKGIEVNGRSIRIGGGTTHAEVARHEGIKSACPGVSELAGLIGDPAVRHLGTLGGSIANNDPAADYPAAMLALGATIHTNRREIPAGDFFLGLFETALEEDEIVTAASFEAPDRCGYEKFRNPASRYAMCGVFVAQRGTDVKVGVTGSGSNGAFRWEAAEQALSSNFDGSALADLSADEGMMMSDMHGTSAYRANLVKVVTKRAVAKAAAHG</sequence>
<gene>
    <name evidence="5" type="ORF">GGR03_001969</name>
</gene>
<dbReference type="InterPro" id="IPR005107">
    <property type="entry name" value="CO_DH_flav_C"/>
</dbReference>
<dbReference type="Gene3D" id="3.30.390.50">
    <property type="entry name" value="CO dehydrogenase flavoprotein, C-terminal domain"/>
    <property type="match status" value="1"/>
</dbReference>
<comment type="caution">
    <text evidence="5">The sequence shown here is derived from an EMBL/GenBank/DDBJ whole genome shotgun (WGS) entry which is preliminary data.</text>
</comment>
<dbReference type="InterPro" id="IPR016166">
    <property type="entry name" value="FAD-bd_PCMH"/>
</dbReference>
<evidence type="ECO:0000313" key="6">
    <source>
        <dbReference type="Proteomes" id="UP000588647"/>
    </source>
</evidence>
<dbReference type="GO" id="GO:0071949">
    <property type="term" value="F:FAD binding"/>
    <property type="evidence" value="ECO:0007669"/>
    <property type="project" value="InterPro"/>
</dbReference>
<evidence type="ECO:0000259" key="4">
    <source>
        <dbReference type="PROSITE" id="PS51387"/>
    </source>
</evidence>
<keyword evidence="3 5" id="KW-0560">Oxidoreductase</keyword>
<dbReference type="Proteomes" id="UP000588647">
    <property type="component" value="Unassembled WGS sequence"/>
</dbReference>
<keyword evidence="6" id="KW-1185">Reference proteome</keyword>
<name>A0A7W6HCV5_9HYPH</name>
<dbReference type="InterPro" id="IPR036683">
    <property type="entry name" value="CO_DH_flav_C_dom_sf"/>
</dbReference>
<dbReference type="SUPFAM" id="SSF55447">
    <property type="entry name" value="CO dehydrogenase flavoprotein C-terminal domain-like"/>
    <property type="match status" value="1"/>
</dbReference>
<evidence type="ECO:0000256" key="1">
    <source>
        <dbReference type="ARBA" id="ARBA00022630"/>
    </source>
</evidence>
<protein>
    <submittedName>
        <fullName evidence="5">Carbon-monoxide dehydrogenase medium subunit</fullName>
        <ecNumber evidence="5">1.2.7.4</ecNumber>
    </submittedName>
</protein>
<dbReference type="Gene3D" id="3.30.43.10">
    <property type="entry name" value="Uridine Diphospho-n-acetylenolpyruvylglucosamine Reductase, domain 2"/>
    <property type="match status" value="1"/>
</dbReference>
<organism evidence="5 6">
    <name type="scientific">Aurantimonas endophytica</name>
    <dbReference type="NCBI Taxonomy" id="1522175"/>
    <lineage>
        <taxon>Bacteria</taxon>
        <taxon>Pseudomonadati</taxon>
        <taxon>Pseudomonadota</taxon>
        <taxon>Alphaproteobacteria</taxon>
        <taxon>Hyphomicrobiales</taxon>
        <taxon>Aurantimonadaceae</taxon>
        <taxon>Aurantimonas</taxon>
    </lineage>
</organism>
<dbReference type="Pfam" id="PF00941">
    <property type="entry name" value="FAD_binding_5"/>
    <property type="match status" value="1"/>
</dbReference>
<keyword evidence="1" id="KW-0285">Flavoprotein</keyword>
<evidence type="ECO:0000256" key="3">
    <source>
        <dbReference type="ARBA" id="ARBA00023002"/>
    </source>
</evidence>
<dbReference type="GO" id="GO:0043885">
    <property type="term" value="F:anaerobic carbon-monoxide dehydrogenase activity"/>
    <property type="evidence" value="ECO:0007669"/>
    <property type="project" value="UniProtKB-EC"/>
</dbReference>
<dbReference type="PROSITE" id="PS51387">
    <property type="entry name" value="FAD_PCMH"/>
    <property type="match status" value="1"/>
</dbReference>
<accession>A0A7W6HCV5</accession>
<evidence type="ECO:0000313" key="5">
    <source>
        <dbReference type="EMBL" id="MBB4002894.1"/>
    </source>
</evidence>
<dbReference type="SUPFAM" id="SSF56176">
    <property type="entry name" value="FAD-binding/transporter-associated domain-like"/>
    <property type="match status" value="1"/>
</dbReference>
<dbReference type="AlphaFoldDB" id="A0A7W6HCV5"/>
<dbReference type="SMART" id="SM01092">
    <property type="entry name" value="CO_deh_flav_C"/>
    <property type="match status" value="1"/>
</dbReference>
<dbReference type="RefSeq" id="WP_183207430.1">
    <property type="nucleotide sequence ID" value="NZ_JAAAMM010000002.1"/>
</dbReference>
<proteinExistence type="predicted"/>
<dbReference type="InterPro" id="IPR016167">
    <property type="entry name" value="FAD-bd_PCMH_sub1"/>
</dbReference>
<dbReference type="InterPro" id="IPR036318">
    <property type="entry name" value="FAD-bd_PCMH-like_sf"/>
</dbReference>
<reference evidence="5 6" key="1">
    <citation type="submission" date="2020-08" db="EMBL/GenBank/DDBJ databases">
        <title>Genomic Encyclopedia of Type Strains, Phase IV (KMG-IV): sequencing the most valuable type-strain genomes for metagenomic binning, comparative biology and taxonomic classification.</title>
        <authorList>
            <person name="Goeker M."/>
        </authorList>
    </citation>
    <scope>NUCLEOTIDE SEQUENCE [LARGE SCALE GENOMIC DNA]</scope>
    <source>
        <strain evidence="5 6">DSM 103570</strain>
    </source>
</reference>
<dbReference type="EMBL" id="JACIEM010000002">
    <property type="protein sequence ID" value="MBB4002894.1"/>
    <property type="molecule type" value="Genomic_DNA"/>
</dbReference>
<dbReference type="Gene3D" id="3.30.465.10">
    <property type="match status" value="1"/>
</dbReference>
<evidence type="ECO:0000256" key="2">
    <source>
        <dbReference type="ARBA" id="ARBA00022827"/>
    </source>
</evidence>
<dbReference type="PANTHER" id="PTHR42659">
    <property type="entry name" value="XANTHINE DEHYDROGENASE SUBUNIT C-RELATED"/>
    <property type="match status" value="1"/>
</dbReference>
<dbReference type="InterPro" id="IPR016169">
    <property type="entry name" value="FAD-bd_PCMH_sub2"/>
</dbReference>
<dbReference type="InterPro" id="IPR002346">
    <property type="entry name" value="Mopterin_DH_FAD-bd"/>
</dbReference>
<dbReference type="EC" id="1.2.7.4" evidence="5"/>
<dbReference type="PANTHER" id="PTHR42659:SF2">
    <property type="entry name" value="XANTHINE DEHYDROGENASE SUBUNIT C-RELATED"/>
    <property type="match status" value="1"/>
</dbReference>
<dbReference type="InterPro" id="IPR051312">
    <property type="entry name" value="Diverse_Substr_Oxidored"/>
</dbReference>
<feature type="domain" description="FAD-binding PCMH-type" evidence="4">
    <location>
        <begin position="1"/>
        <end position="171"/>
    </location>
</feature>